<gene>
    <name evidence="2" type="ORF">AKJ64_01400</name>
</gene>
<evidence type="ECO:0000313" key="2">
    <source>
        <dbReference type="EMBL" id="KXA93117.1"/>
    </source>
</evidence>
<comment type="caution">
    <text evidence="2">The sequence shown here is derived from an EMBL/GenBank/DDBJ whole genome shotgun (WGS) entry which is preliminary data.</text>
</comment>
<feature type="region of interest" description="Disordered" evidence="1">
    <location>
        <begin position="1"/>
        <end position="25"/>
    </location>
</feature>
<organism evidence="2 3">
    <name type="scientific">candidate division MSBL1 archaeon SCGC-AAA259E17</name>
    <dbReference type="NCBI Taxonomy" id="1698263"/>
    <lineage>
        <taxon>Archaea</taxon>
        <taxon>Methanobacteriati</taxon>
        <taxon>Methanobacteriota</taxon>
        <taxon>candidate division MSBL1</taxon>
    </lineage>
</organism>
<dbReference type="AlphaFoldDB" id="A0A133UG08"/>
<sequence>MNKRCDRRRDRERQRRRLSSSLKSLVERKNPARLLGLVLEVKEKGGRSRPNMTGHSGSSRRHPNPKRKQG</sequence>
<accession>A0A133UG08</accession>
<dbReference type="EMBL" id="LHXN01000015">
    <property type="protein sequence ID" value="KXA93117.1"/>
    <property type="molecule type" value="Genomic_DNA"/>
</dbReference>
<name>A0A133UG08_9EURY</name>
<evidence type="ECO:0000256" key="1">
    <source>
        <dbReference type="SAM" id="MobiDB-lite"/>
    </source>
</evidence>
<dbReference type="Proteomes" id="UP000070373">
    <property type="component" value="Unassembled WGS sequence"/>
</dbReference>
<feature type="region of interest" description="Disordered" evidence="1">
    <location>
        <begin position="40"/>
        <end position="70"/>
    </location>
</feature>
<proteinExistence type="predicted"/>
<protein>
    <submittedName>
        <fullName evidence="2">Uncharacterized protein</fullName>
    </submittedName>
</protein>
<reference evidence="2 3" key="1">
    <citation type="journal article" date="2016" name="Sci. Rep.">
        <title>Metabolic traits of an uncultured archaeal lineage -MSBL1- from brine pools of the Red Sea.</title>
        <authorList>
            <person name="Mwirichia R."/>
            <person name="Alam I."/>
            <person name="Rashid M."/>
            <person name="Vinu M."/>
            <person name="Ba-Alawi W."/>
            <person name="Anthony Kamau A."/>
            <person name="Kamanda Ngugi D."/>
            <person name="Goker M."/>
            <person name="Klenk H.P."/>
            <person name="Bajic V."/>
            <person name="Stingl U."/>
        </authorList>
    </citation>
    <scope>NUCLEOTIDE SEQUENCE [LARGE SCALE GENOMIC DNA]</scope>
    <source>
        <strain evidence="2">SCGC-AAA259E17</strain>
    </source>
</reference>
<evidence type="ECO:0000313" key="3">
    <source>
        <dbReference type="Proteomes" id="UP000070373"/>
    </source>
</evidence>
<feature type="compositionally biased region" description="Basic residues" evidence="1">
    <location>
        <begin position="58"/>
        <end position="70"/>
    </location>
</feature>
<keyword evidence="3" id="KW-1185">Reference proteome</keyword>